<proteinExistence type="predicted"/>
<accession>A0A315ECZ4</accession>
<reference evidence="1 2" key="1">
    <citation type="submission" date="2017-04" db="EMBL/GenBank/DDBJ databases">
        <title>Unexpected and diverse lifestyles within the genus Limnohabitans.</title>
        <authorList>
            <person name="Kasalicky V."/>
            <person name="Mehrshad M."/>
            <person name="Andrei S.-A."/>
            <person name="Salcher M."/>
            <person name="Kratochvilova H."/>
            <person name="Simek K."/>
            <person name="Ghai R."/>
        </authorList>
    </citation>
    <scope>NUCLEOTIDE SEQUENCE [LARGE SCALE GENOMIC DNA]</scope>
    <source>
        <strain evidence="1 2">II-B4</strain>
    </source>
</reference>
<dbReference type="OrthoDB" id="8907515at2"/>
<dbReference type="AlphaFoldDB" id="A0A315ECZ4"/>
<dbReference type="Proteomes" id="UP000250790">
    <property type="component" value="Unassembled WGS sequence"/>
</dbReference>
<protein>
    <submittedName>
        <fullName evidence="1">Uncharacterized protein</fullName>
    </submittedName>
</protein>
<sequence>MGIALLALSGLFQGFSNFNRAAPLVAKPQRSNAYLRPVWATRRPACTPSGLKSTPSTPCVRTAATTPALRVLRVTESDQRVKGAGRMVISGRMADVCAELDRLAAIEAAQACA</sequence>
<keyword evidence="2" id="KW-1185">Reference proteome</keyword>
<dbReference type="RefSeq" id="WP_108311850.1">
    <property type="nucleotide sequence ID" value="NZ_NESN01000001.1"/>
</dbReference>
<evidence type="ECO:0000313" key="2">
    <source>
        <dbReference type="Proteomes" id="UP000250790"/>
    </source>
</evidence>
<comment type="caution">
    <text evidence="1">The sequence shown here is derived from an EMBL/GenBank/DDBJ whole genome shotgun (WGS) entry which is preliminary data.</text>
</comment>
<dbReference type="EMBL" id="NESN01000001">
    <property type="protein sequence ID" value="PUE55866.1"/>
    <property type="molecule type" value="Genomic_DNA"/>
</dbReference>
<organism evidence="1 2">
    <name type="scientific">Limnohabitans parvus II-B4</name>
    <dbReference type="NCBI Taxonomy" id="1293052"/>
    <lineage>
        <taxon>Bacteria</taxon>
        <taxon>Pseudomonadati</taxon>
        <taxon>Pseudomonadota</taxon>
        <taxon>Betaproteobacteria</taxon>
        <taxon>Burkholderiales</taxon>
        <taxon>Comamonadaceae</taxon>
        <taxon>Limnohabitans</taxon>
    </lineage>
</organism>
<evidence type="ECO:0000313" key="1">
    <source>
        <dbReference type="EMBL" id="PUE55866.1"/>
    </source>
</evidence>
<name>A0A315ECZ4_9BURK</name>
<gene>
    <name evidence="1" type="ORF">B9Z37_01655</name>
</gene>